<dbReference type="EMBL" id="AP023396">
    <property type="protein sequence ID" value="BCK54246.1"/>
    <property type="molecule type" value="Genomic_DNA"/>
</dbReference>
<organism evidence="1 2">
    <name type="scientific">Nocardia wallacei</name>
    <dbReference type="NCBI Taxonomy" id="480035"/>
    <lineage>
        <taxon>Bacteria</taxon>
        <taxon>Bacillati</taxon>
        <taxon>Actinomycetota</taxon>
        <taxon>Actinomycetes</taxon>
        <taxon>Mycobacteriales</taxon>
        <taxon>Nocardiaceae</taxon>
        <taxon>Nocardia</taxon>
    </lineage>
</organism>
<dbReference type="RefSeq" id="WP_187687533.1">
    <property type="nucleotide sequence ID" value="NZ_AP023396.1"/>
</dbReference>
<reference evidence="1 2" key="1">
    <citation type="submission" date="2020-08" db="EMBL/GenBank/DDBJ databases">
        <title>Genome Sequencing of Nocardia wallacei strain FMUON74 and assembly.</title>
        <authorList>
            <person name="Toyokawa M."/>
            <person name="Uesaka K."/>
        </authorList>
    </citation>
    <scope>NUCLEOTIDE SEQUENCE [LARGE SCALE GENOMIC DNA]</scope>
    <source>
        <strain evidence="1 2">FMUON74</strain>
    </source>
</reference>
<evidence type="ECO:0000313" key="1">
    <source>
        <dbReference type="EMBL" id="BCK54246.1"/>
    </source>
</evidence>
<gene>
    <name evidence="1" type="ORF">NWFMUON74_20180</name>
</gene>
<evidence type="ECO:0000313" key="2">
    <source>
        <dbReference type="Proteomes" id="UP000516173"/>
    </source>
</evidence>
<dbReference type="Proteomes" id="UP000516173">
    <property type="component" value="Chromosome"/>
</dbReference>
<dbReference type="AlphaFoldDB" id="A0A7G1KIB8"/>
<proteinExistence type="predicted"/>
<sequence length="277" mass="30077">MRELIQRTGLSSLACVAAKLEEKSQERCEALRKLANERPLSSDEEKQLKERRYFSKTALWDLVHGIRKRPPGEAQLKALYELAYGDDGTEEGWNELNGRRRALANQSTRSGSVADENHQLPTICPACGGTRPERGARAMAKPAEIRSAIASAVVPVPHQRGDRHNDKRTDLVWPPAASLIEYFAAGNLEHANGLIRHVGTQADPAETADAIGTCRDLHLSEASDTIISYAGGRPEQRASGSREAMQIAHALLGQSRVDDATALLAHAIASSESTAMS</sequence>
<name>A0A7G1KIB8_9NOCA</name>
<keyword evidence="2" id="KW-1185">Reference proteome</keyword>
<dbReference type="KEGG" id="nwl:NWFMUON74_20180"/>
<accession>A0A7G1KIB8</accession>
<protein>
    <submittedName>
        <fullName evidence="1">Uncharacterized protein</fullName>
    </submittedName>
</protein>
<dbReference type="GeneID" id="80346579"/>